<keyword evidence="2" id="KW-0472">Membrane</keyword>
<organism evidence="4 5">
    <name type="scientific">Aeromonas sobria</name>
    <dbReference type="NCBI Taxonomy" id="646"/>
    <lineage>
        <taxon>Bacteria</taxon>
        <taxon>Pseudomonadati</taxon>
        <taxon>Pseudomonadota</taxon>
        <taxon>Gammaproteobacteria</taxon>
        <taxon>Aeromonadales</taxon>
        <taxon>Aeromonadaceae</taxon>
        <taxon>Aeromonas</taxon>
    </lineage>
</organism>
<protein>
    <recommendedName>
        <fullName evidence="3">Zona occludens toxin N-terminal domain-containing protein</fullName>
    </recommendedName>
</protein>
<evidence type="ECO:0000259" key="3">
    <source>
        <dbReference type="Pfam" id="PF05707"/>
    </source>
</evidence>
<feature type="compositionally biased region" description="Pro residues" evidence="1">
    <location>
        <begin position="267"/>
        <end position="276"/>
    </location>
</feature>
<dbReference type="InterPro" id="IPR008900">
    <property type="entry name" value="Zot_N"/>
</dbReference>
<name>A0A2N3IRP4_AERSO</name>
<feature type="domain" description="Zona occludens toxin N-terminal" evidence="3">
    <location>
        <begin position="1"/>
        <end position="193"/>
    </location>
</feature>
<proteinExistence type="predicted"/>
<reference evidence="4 5" key="1">
    <citation type="journal article" date="2017" name="Front. Microbiol.">
        <title>Strong Genomic and Phenotypic Heterogeneity in the Aeromonas sobria Species Complex.</title>
        <authorList>
            <person name="Gauthier J."/>
            <person name="Vincent A.T."/>
            <person name="Charette S.J."/>
            <person name="Derome N."/>
        </authorList>
    </citation>
    <scope>NUCLEOTIDE SEQUENCE [LARGE SCALE GENOMIC DNA]</scope>
    <source>
        <strain evidence="4 5">JF2635</strain>
    </source>
</reference>
<accession>A0A2N3IRP4</accession>
<dbReference type="Proteomes" id="UP000233526">
    <property type="component" value="Unassembled WGS sequence"/>
</dbReference>
<dbReference type="RefSeq" id="WP_101319993.1">
    <property type="nucleotide sequence ID" value="NZ_CAWNSS010000056.1"/>
</dbReference>
<dbReference type="Gene3D" id="3.40.50.300">
    <property type="entry name" value="P-loop containing nucleotide triphosphate hydrolases"/>
    <property type="match status" value="1"/>
</dbReference>
<feature type="transmembrane region" description="Helical" evidence="2">
    <location>
        <begin position="214"/>
        <end position="233"/>
    </location>
</feature>
<evidence type="ECO:0000313" key="4">
    <source>
        <dbReference type="EMBL" id="PKQ74328.1"/>
    </source>
</evidence>
<dbReference type="SUPFAM" id="SSF52540">
    <property type="entry name" value="P-loop containing nucleoside triphosphate hydrolases"/>
    <property type="match status" value="1"/>
</dbReference>
<dbReference type="EMBL" id="LJZX01000056">
    <property type="protein sequence ID" value="PKQ74328.1"/>
    <property type="molecule type" value="Genomic_DNA"/>
</dbReference>
<feature type="region of interest" description="Disordered" evidence="1">
    <location>
        <begin position="248"/>
        <end position="280"/>
    </location>
</feature>
<evidence type="ECO:0000256" key="1">
    <source>
        <dbReference type="SAM" id="MobiDB-lite"/>
    </source>
</evidence>
<keyword evidence="2" id="KW-1133">Transmembrane helix</keyword>
<gene>
    <name evidence="4" type="ORF">AOX56_05495</name>
</gene>
<dbReference type="AlphaFoldDB" id="A0A2N3IRP4"/>
<keyword evidence="2" id="KW-0812">Transmembrane</keyword>
<dbReference type="Pfam" id="PF05707">
    <property type="entry name" value="Zot"/>
    <property type="match status" value="1"/>
</dbReference>
<comment type="caution">
    <text evidence="4">The sequence shown here is derived from an EMBL/GenBank/DDBJ whole genome shotgun (WGS) entry which is preliminary data.</text>
</comment>
<evidence type="ECO:0000256" key="2">
    <source>
        <dbReference type="SAM" id="Phobius"/>
    </source>
</evidence>
<dbReference type="InterPro" id="IPR027417">
    <property type="entry name" value="P-loop_NTPase"/>
</dbReference>
<evidence type="ECO:0000313" key="5">
    <source>
        <dbReference type="Proteomes" id="UP000233526"/>
    </source>
</evidence>
<sequence>MLIFHEGLPGSGKSYEALVAHIIPRLKDGRNVDAYIEGLNYEKIAELAEITPEECKEQLRQITREQVPTIHEHVRDKSLVIIDESQNFWPSGRQKLPDPIIQLVTEHRHRGLDIVLMGQNLNDVHSMWRNRIDKKFVFKKLDAVGQSKRYSWTSYSGSLRADGQRSRIEFEKLTGGIKQYDPKYFGSYASTTSEDNEMGVYKDDRTNIFKSAKFKYGLPIAALLLIGGLWFAIDTMLNFNSKTGAEDLAKQEAQQRDVALPSSPGQPASPPPPPAKPKVDDLFTQTLEAGQPVLTSHTMVNGILLDAWVEVWDDKDNSIMMWRSSDLTQLGWTVVMKSYGLVISKGKVTMLIRERNTIPAGKKDSLTAGVAGSVEKAL</sequence>